<gene>
    <name evidence="1" type="ORF">HPB48_003820</name>
</gene>
<evidence type="ECO:0000313" key="1">
    <source>
        <dbReference type="EMBL" id="KAH9360122.1"/>
    </source>
</evidence>
<dbReference type="EMBL" id="JABSTR010000001">
    <property type="protein sequence ID" value="KAH9360122.1"/>
    <property type="molecule type" value="Genomic_DNA"/>
</dbReference>
<evidence type="ECO:0000313" key="2">
    <source>
        <dbReference type="Proteomes" id="UP000821853"/>
    </source>
</evidence>
<comment type="caution">
    <text evidence="1">The sequence shown here is derived from an EMBL/GenBank/DDBJ whole genome shotgun (WGS) entry which is preliminary data.</text>
</comment>
<keyword evidence="2" id="KW-1185">Reference proteome</keyword>
<accession>A0A9J6FAV6</accession>
<protein>
    <submittedName>
        <fullName evidence="1">Uncharacterized protein</fullName>
    </submittedName>
</protein>
<proteinExistence type="predicted"/>
<dbReference type="AlphaFoldDB" id="A0A9J6FAV6"/>
<sequence length="60" mass="7162">MEQLKLQVIGKFDKPRCLKNIVLMLCDYRAKKKAPMMRELFMQLLLPPDDAMTRKQNSHR</sequence>
<name>A0A9J6FAV6_HAELO</name>
<dbReference type="Proteomes" id="UP000821853">
    <property type="component" value="Chromosome 1"/>
</dbReference>
<organism evidence="1 2">
    <name type="scientific">Haemaphysalis longicornis</name>
    <name type="common">Bush tick</name>
    <dbReference type="NCBI Taxonomy" id="44386"/>
    <lineage>
        <taxon>Eukaryota</taxon>
        <taxon>Metazoa</taxon>
        <taxon>Ecdysozoa</taxon>
        <taxon>Arthropoda</taxon>
        <taxon>Chelicerata</taxon>
        <taxon>Arachnida</taxon>
        <taxon>Acari</taxon>
        <taxon>Parasitiformes</taxon>
        <taxon>Ixodida</taxon>
        <taxon>Ixodoidea</taxon>
        <taxon>Ixodidae</taxon>
        <taxon>Haemaphysalinae</taxon>
        <taxon>Haemaphysalis</taxon>
    </lineage>
</organism>
<dbReference type="VEuPathDB" id="VectorBase:HLOH_041643"/>
<reference evidence="1 2" key="1">
    <citation type="journal article" date="2020" name="Cell">
        <title>Large-Scale Comparative Analyses of Tick Genomes Elucidate Their Genetic Diversity and Vector Capacities.</title>
        <authorList>
            <consortium name="Tick Genome and Microbiome Consortium (TIGMIC)"/>
            <person name="Jia N."/>
            <person name="Wang J."/>
            <person name="Shi W."/>
            <person name="Du L."/>
            <person name="Sun Y."/>
            <person name="Zhan W."/>
            <person name="Jiang J.F."/>
            <person name="Wang Q."/>
            <person name="Zhang B."/>
            <person name="Ji P."/>
            <person name="Bell-Sakyi L."/>
            <person name="Cui X.M."/>
            <person name="Yuan T.T."/>
            <person name="Jiang B.G."/>
            <person name="Yang W.F."/>
            <person name="Lam T.T."/>
            <person name="Chang Q.C."/>
            <person name="Ding S.J."/>
            <person name="Wang X.J."/>
            <person name="Zhu J.G."/>
            <person name="Ruan X.D."/>
            <person name="Zhao L."/>
            <person name="Wei J.T."/>
            <person name="Ye R.Z."/>
            <person name="Que T.C."/>
            <person name="Du C.H."/>
            <person name="Zhou Y.H."/>
            <person name="Cheng J.X."/>
            <person name="Dai P.F."/>
            <person name="Guo W.B."/>
            <person name="Han X.H."/>
            <person name="Huang E.J."/>
            <person name="Li L.F."/>
            <person name="Wei W."/>
            <person name="Gao Y.C."/>
            <person name="Liu J.Z."/>
            <person name="Shao H.Z."/>
            <person name="Wang X."/>
            <person name="Wang C.C."/>
            <person name="Yang T.C."/>
            <person name="Huo Q.B."/>
            <person name="Li W."/>
            <person name="Chen H.Y."/>
            <person name="Chen S.E."/>
            <person name="Zhou L.G."/>
            <person name="Ni X.B."/>
            <person name="Tian J.H."/>
            <person name="Sheng Y."/>
            <person name="Liu T."/>
            <person name="Pan Y.S."/>
            <person name="Xia L.Y."/>
            <person name="Li J."/>
            <person name="Zhao F."/>
            <person name="Cao W.C."/>
        </authorList>
    </citation>
    <scope>NUCLEOTIDE SEQUENCE [LARGE SCALE GENOMIC DNA]</scope>
    <source>
        <strain evidence="1">HaeL-2018</strain>
    </source>
</reference>